<reference evidence="2" key="1">
    <citation type="submission" date="2012-04" db="EMBL/GenBank/DDBJ databases">
        <title>Complete genome sequence of Helicobacter cetorum strain MIT 00-7128.</title>
        <authorList>
            <person name="Kersulyte D."/>
            <person name="Berg D.E."/>
        </authorList>
    </citation>
    <scope>NUCLEOTIDE SEQUENCE [LARGE SCALE GENOMIC DNA]</scope>
    <source>
        <strain evidence="2">MIT 00-7128</strain>
    </source>
</reference>
<dbReference type="PATRIC" id="fig|182217.3.peg.1164"/>
<gene>
    <name evidence="1" type="ordered locus">HCW_05485</name>
</gene>
<dbReference type="EMBL" id="CP003479">
    <property type="protein sequence ID" value="AFI04359.1"/>
    <property type="molecule type" value="Genomic_DNA"/>
</dbReference>
<dbReference type="SUPFAM" id="SSF56925">
    <property type="entry name" value="OMPA-like"/>
    <property type="match status" value="1"/>
</dbReference>
<proteinExistence type="predicted"/>
<evidence type="ECO:0008006" key="3">
    <source>
        <dbReference type="Google" id="ProtNLM"/>
    </source>
</evidence>
<dbReference type="STRING" id="182217.HCW_05485"/>
<keyword evidence="2" id="KW-1185">Reference proteome</keyword>
<sequence>MKKALAIFIGLLEILGAFEPKSSHIYLGAEVGLAPIQTMPKSPIDSSYTAFLWGAKGGYQYAFLKTLALRGDFSYIMTIKPTALNTIVTSLLSLNVDVLSDFYTYQKYSFGAYFGLGVGYLGQNMRLGAENSSFMGYNGLVNVGVGSTIEEHHRVELGVKIPFSKTKNIFKHSNYLNSVFISASYSYLF</sequence>
<accession>I0EN40</accession>
<dbReference type="AlphaFoldDB" id="I0EN40"/>
<dbReference type="Proteomes" id="UP000005010">
    <property type="component" value="Chromosome"/>
</dbReference>
<dbReference type="KEGG" id="hce:HCW_05485"/>
<dbReference type="InterPro" id="IPR011250">
    <property type="entry name" value="OMP/PagP_B-barrel"/>
</dbReference>
<organism evidence="1 2">
    <name type="scientific">Helicobacter cetorum (strain ATCC BAA-429 / MIT 00-7128)</name>
    <dbReference type="NCBI Taxonomy" id="182217"/>
    <lineage>
        <taxon>Bacteria</taxon>
        <taxon>Pseudomonadati</taxon>
        <taxon>Campylobacterota</taxon>
        <taxon>Epsilonproteobacteria</taxon>
        <taxon>Campylobacterales</taxon>
        <taxon>Helicobacteraceae</taxon>
        <taxon>Helicobacter</taxon>
    </lineage>
</organism>
<dbReference type="RefSeq" id="WP_014661229.1">
    <property type="nucleotide sequence ID" value="NC_017737.1"/>
</dbReference>
<protein>
    <recommendedName>
        <fullName evidence="3">Outer membrane protein</fullName>
    </recommendedName>
</protein>
<evidence type="ECO:0000313" key="1">
    <source>
        <dbReference type="EMBL" id="AFI04359.1"/>
    </source>
</evidence>
<name>I0EN40_HELC0</name>
<dbReference type="Pfam" id="PF01856">
    <property type="entry name" value="HP_OMP"/>
    <property type="match status" value="1"/>
</dbReference>
<dbReference type="InterPro" id="IPR002718">
    <property type="entry name" value="OMP_Helicobacter"/>
</dbReference>
<evidence type="ECO:0000313" key="2">
    <source>
        <dbReference type="Proteomes" id="UP000005010"/>
    </source>
</evidence>
<dbReference type="HOGENOM" id="CLU_123278_0_0_7"/>